<dbReference type="InterPro" id="IPR011042">
    <property type="entry name" value="6-blade_b-propeller_TolB-like"/>
</dbReference>
<feature type="non-terminal residue" evidence="1">
    <location>
        <position position="1"/>
    </location>
</feature>
<name>A0ABD3VW35_SINWO</name>
<dbReference type="Proteomes" id="UP001634394">
    <property type="component" value="Unassembled WGS sequence"/>
</dbReference>
<sequence>NENSWYEGIVVCRNQIFVIDGIKRKVRIHGLHDGKLQYESDILESSPFALHLINDTCIAVILMNGLIKLMSTHNTPVRRWTSDLRVLGGLDKYHGVVSINGDFVVCGVKNKTECWCIVSSNDGRVVGNIYQICKVNKYSSSSITAKHNIIYISCDANSPDSGVYAYDVQNPGQAKYCYKHKDLMTPTGIVINQHGSLFVCNTYCIHHLTSDCQLVSIITQGISRDILAIYWDDGLLYITCIRTNHITRYRTQYP</sequence>
<reference evidence="1 2" key="1">
    <citation type="submission" date="2024-11" db="EMBL/GenBank/DDBJ databases">
        <title>Chromosome-level genome assembly of the freshwater bivalve Anodonta woodiana.</title>
        <authorList>
            <person name="Chen X."/>
        </authorList>
    </citation>
    <scope>NUCLEOTIDE SEQUENCE [LARGE SCALE GENOMIC DNA]</scope>
    <source>
        <strain evidence="1">MN2024</strain>
        <tissue evidence="1">Gills</tissue>
    </source>
</reference>
<feature type="non-terminal residue" evidence="1">
    <location>
        <position position="254"/>
    </location>
</feature>
<proteinExistence type="predicted"/>
<comment type="caution">
    <text evidence="1">The sequence shown here is derived from an EMBL/GenBank/DDBJ whole genome shotgun (WGS) entry which is preliminary data.</text>
</comment>
<evidence type="ECO:0000313" key="1">
    <source>
        <dbReference type="EMBL" id="KAL3865346.1"/>
    </source>
</evidence>
<dbReference type="Gene3D" id="2.120.10.30">
    <property type="entry name" value="TolB, C-terminal domain"/>
    <property type="match status" value="1"/>
</dbReference>
<organism evidence="1 2">
    <name type="scientific">Sinanodonta woodiana</name>
    <name type="common">Chinese pond mussel</name>
    <name type="synonym">Anodonta woodiana</name>
    <dbReference type="NCBI Taxonomy" id="1069815"/>
    <lineage>
        <taxon>Eukaryota</taxon>
        <taxon>Metazoa</taxon>
        <taxon>Spiralia</taxon>
        <taxon>Lophotrochozoa</taxon>
        <taxon>Mollusca</taxon>
        <taxon>Bivalvia</taxon>
        <taxon>Autobranchia</taxon>
        <taxon>Heteroconchia</taxon>
        <taxon>Palaeoheterodonta</taxon>
        <taxon>Unionida</taxon>
        <taxon>Unionoidea</taxon>
        <taxon>Unionidae</taxon>
        <taxon>Unioninae</taxon>
        <taxon>Sinanodonta</taxon>
    </lineage>
</organism>
<keyword evidence="2" id="KW-1185">Reference proteome</keyword>
<dbReference type="SUPFAM" id="SSF75011">
    <property type="entry name" value="3-carboxy-cis,cis-mucoante lactonizing enzyme"/>
    <property type="match status" value="1"/>
</dbReference>
<gene>
    <name evidence="1" type="ORF">ACJMK2_006944</name>
</gene>
<evidence type="ECO:0000313" key="2">
    <source>
        <dbReference type="Proteomes" id="UP001634394"/>
    </source>
</evidence>
<accession>A0ABD3VW35</accession>
<dbReference type="EMBL" id="JBJQND010000010">
    <property type="protein sequence ID" value="KAL3865346.1"/>
    <property type="molecule type" value="Genomic_DNA"/>
</dbReference>
<dbReference type="AlphaFoldDB" id="A0ABD3VW35"/>
<protein>
    <submittedName>
        <fullName evidence="1">Uncharacterized protein</fullName>
    </submittedName>
</protein>